<name>A0A2S2DDM8_9BURK</name>
<keyword evidence="2" id="KW-0812">Transmembrane</keyword>
<gene>
    <name evidence="3" type="ORF">DIR46_02560</name>
</gene>
<evidence type="ECO:0000256" key="1">
    <source>
        <dbReference type="SAM" id="Coils"/>
    </source>
</evidence>
<evidence type="ECO:0000256" key="2">
    <source>
        <dbReference type="SAM" id="Phobius"/>
    </source>
</evidence>
<proteinExistence type="predicted"/>
<reference evidence="3 4" key="1">
    <citation type="submission" date="2018-05" db="EMBL/GenBank/DDBJ databases">
        <title>Complete genome sequence of Massilia oculi sp. nov. CCUG 43427T (=DSM 26321T), the type strain of M. oculi, and comparison with genome sequences of other Massilia strains.</title>
        <authorList>
            <person name="Zhu B."/>
        </authorList>
    </citation>
    <scope>NUCLEOTIDE SEQUENCE [LARGE SCALE GENOMIC DNA]</scope>
    <source>
        <strain evidence="3 4">CCUG 43427</strain>
    </source>
</reference>
<dbReference type="RefSeq" id="WP_109343850.1">
    <property type="nucleotide sequence ID" value="NZ_CP029343.1"/>
</dbReference>
<accession>A0A2S2DDM8</accession>
<dbReference type="Proteomes" id="UP000245820">
    <property type="component" value="Chromosome"/>
</dbReference>
<dbReference type="KEGG" id="mtim:DIR46_02560"/>
<sequence length="230" mass="25032">MFTGQLILVFSFVTTFALTAYLASGAKSHSRPGRFFIAALVMIVIGYGFSLANNSRNASIVKMENSARSLDQKIENLESAARAKSKDVLPADRQRIQEWRRQSGQLTESATKIRSATAHLDHRATLLQLVAGAFAGALASAAITNRAKAQHDASVHAAMDQHFRALSDSAKRLSDDIRIHVSTSNVDTSVHAEITRKSAKLAVLVRELELLSAELGRRELENFVMLGGSD</sequence>
<organism evidence="3 4">
    <name type="scientific">Massilia oculi</name>
    <dbReference type="NCBI Taxonomy" id="945844"/>
    <lineage>
        <taxon>Bacteria</taxon>
        <taxon>Pseudomonadati</taxon>
        <taxon>Pseudomonadota</taxon>
        <taxon>Betaproteobacteria</taxon>
        <taxon>Burkholderiales</taxon>
        <taxon>Oxalobacteraceae</taxon>
        <taxon>Telluria group</taxon>
        <taxon>Massilia</taxon>
    </lineage>
</organism>
<keyword evidence="1" id="KW-0175">Coiled coil</keyword>
<evidence type="ECO:0000313" key="4">
    <source>
        <dbReference type="Proteomes" id="UP000245820"/>
    </source>
</evidence>
<feature type="coiled-coil region" evidence="1">
    <location>
        <begin position="60"/>
        <end position="87"/>
    </location>
</feature>
<keyword evidence="2" id="KW-0472">Membrane</keyword>
<feature type="transmembrane region" description="Helical" evidence="2">
    <location>
        <begin position="35"/>
        <end position="53"/>
    </location>
</feature>
<dbReference type="EMBL" id="CP029343">
    <property type="protein sequence ID" value="AWL03447.1"/>
    <property type="molecule type" value="Genomic_DNA"/>
</dbReference>
<keyword evidence="2" id="KW-1133">Transmembrane helix</keyword>
<evidence type="ECO:0000313" key="3">
    <source>
        <dbReference type="EMBL" id="AWL03447.1"/>
    </source>
</evidence>
<protein>
    <submittedName>
        <fullName evidence="3">Uncharacterized protein</fullName>
    </submittedName>
</protein>
<dbReference type="AlphaFoldDB" id="A0A2S2DDM8"/>
<keyword evidence="4" id="KW-1185">Reference proteome</keyword>